<organism evidence="2">
    <name type="scientific">marine sediment metagenome</name>
    <dbReference type="NCBI Taxonomy" id="412755"/>
    <lineage>
        <taxon>unclassified sequences</taxon>
        <taxon>metagenomes</taxon>
        <taxon>ecological metagenomes</taxon>
    </lineage>
</organism>
<keyword evidence="1" id="KW-0812">Transmembrane</keyword>
<gene>
    <name evidence="2" type="ORF">LCGC14_0706690</name>
</gene>
<sequence>MANFCTACGKSVQSEWNVCPYCSHPVYRVPRDFEENITEEKPSYALHQSSYQKAPAYNEEPKKVKKIRLTKKQKKGLIIGSIVVMSAILIPTISVFVFEYLNPSKKVNFNVNNGLTSKSYTVSTTRDTLTYFNSLPHPTHSYWDENTTASVIESYCTPSDWRVSQIAQAIRSKCINQSNPEEVINALLSFTQAIGYKSDNIDMAKYPLETIFGQGDCEDLSILFGSLVVSLGFSAIIMVLDIFDEDEEVWLGHASVGVYITNIPVAHSPNYYFNIDSNEYWICETTSQGWLIGDLPTSNTSYYLMEGYAYIA</sequence>
<accession>A0A0F9T250</accession>
<reference evidence="2" key="1">
    <citation type="journal article" date="2015" name="Nature">
        <title>Complex archaea that bridge the gap between prokaryotes and eukaryotes.</title>
        <authorList>
            <person name="Spang A."/>
            <person name="Saw J.H."/>
            <person name="Jorgensen S.L."/>
            <person name="Zaremba-Niedzwiedzka K."/>
            <person name="Martijn J."/>
            <person name="Lind A.E."/>
            <person name="van Eijk R."/>
            <person name="Schleper C."/>
            <person name="Guy L."/>
            <person name="Ettema T.J."/>
        </authorList>
    </citation>
    <scope>NUCLEOTIDE SEQUENCE</scope>
</reference>
<dbReference type="EMBL" id="LAZR01001536">
    <property type="protein sequence ID" value="KKN43086.1"/>
    <property type="molecule type" value="Genomic_DNA"/>
</dbReference>
<evidence type="ECO:0008006" key="3">
    <source>
        <dbReference type="Google" id="ProtNLM"/>
    </source>
</evidence>
<dbReference type="AlphaFoldDB" id="A0A0F9T250"/>
<dbReference type="Gene3D" id="3.10.620.30">
    <property type="match status" value="1"/>
</dbReference>
<feature type="transmembrane region" description="Helical" evidence="1">
    <location>
        <begin position="76"/>
        <end position="98"/>
    </location>
</feature>
<name>A0A0F9T250_9ZZZZ</name>
<comment type="caution">
    <text evidence="2">The sequence shown here is derived from an EMBL/GenBank/DDBJ whole genome shotgun (WGS) entry which is preliminary data.</text>
</comment>
<proteinExistence type="predicted"/>
<evidence type="ECO:0000313" key="2">
    <source>
        <dbReference type="EMBL" id="KKN43086.1"/>
    </source>
</evidence>
<protein>
    <recommendedName>
        <fullName evidence="3">Transglutaminase-like domain-containing protein</fullName>
    </recommendedName>
</protein>
<evidence type="ECO:0000256" key="1">
    <source>
        <dbReference type="SAM" id="Phobius"/>
    </source>
</evidence>
<keyword evidence="1" id="KW-0472">Membrane</keyword>
<keyword evidence="1" id="KW-1133">Transmembrane helix</keyword>